<dbReference type="Proteomes" id="UP001153636">
    <property type="component" value="Chromosome 4"/>
</dbReference>
<gene>
    <name evidence="1" type="ORF">PSYICH_LOCUS10460</name>
</gene>
<evidence type="ECO:0000313" key="2">
    <source>
        <dbReference type="Proteomes" id="UP001153636"/>
    </source>
</evidence>
<dbReference type="EMBL" id="OV651816">
    <property type="protein sequence ID" value="CAH1109609.1"/>
    <property type="molecule type" value="Genomic_DNA"/>
</dbReference>
<proteinExistence type="predicted"/>
<sequence length="170" mass="19564">MILNLPDFNKGVKQLLQYIIENKLKEMYPNIYIVIQILLTVPKFKNATKKSVLQNKKIREQRIAAIKRNTGDILKFHLPIATAISASSSSADSKDEMVEIQNQEESEKIVRDPEPQLPKQKIDNIDFNNPKIWIINKDTVKMYIEHGTDFGDDVTFYPTTEKTENLEISG</sequence>
<keyword evidence="2" id="KW-1185">Reference proteome</keyword>
<name>A0A9P0GBL8_9CUCU</name>
<dbReference type="AlphaFoldDB" id="A0A9P0GBL8"/>
<evidence type="ECO:0000313" key="1">
    <source>
        <dbReference type="EMBL" id="CAH1109609.1"/>
    </source>
</evidence>
<organism evidence="1 2">
    <name type="scientific">Psylliodes chrysocephalus</name>
    <dbReference type="NCBI Taxonomy" id="3402493"/>
    <lineage>
        <taxon>Eukaryota</taxon>
        <taxon>Metazoa</taxon>
        <taxon>Ecdysozoa</taxon>
        <taxon>Arthropoda</taxon>
        <taxon>Hexapoda</taxon>
        <taxon>Insecta</taxon>
        <taxon>Pterygota</taxon>
        <taxon>Neoptera</taxon>
        <taxon>Endopterygota</taxon>
        <taxon>Coleoptera</taxon>
        <taxon>Polyphaga</taxon>
        <taxon>Cucujiformia</taxon>
        <taxon>Chrysomeloidea</taxon>
        <taxon>Chrysomelidae</taxon>
        <taxon>Galerucinae</taxon>
        <taxon>Alticini</taxon>
        <taxon>Psylliodes</taxon>
    </lineage>
</organism>
<reference evidence="1" key="1">
    <citation type="submission" date="2022-01" db="EMBL/GenBank/DDBJ databases">
        <authorList>
            <person name="King R."/>
        </authorList>
    </citation>
    <scope>NUCLEOTIDE SEQUENCE</scope>
</reference>
<protein>
    <submittedName>
        <fullName evidence="1">Uncharacterized protein</fullName>
    </submittedName>
</protein>
<accession>A0A9P0GBL8</accession>